<keyword evidence="3" id="KW-1185">Reference proteome</keyword>
<comment type="caution">
    <text evidence="2">The sequence shown here is derived from an EMBL/GenBank/DDBJ whole genome shotgun (WGS) entry which is preliminary data.</text>
</comment>
<gene>
    <name evidence="2" type="ORF">N866_00620</name>
</gene>
<evidence type="ECO:0000313" key="2">
    <source>
        <dbReference type="EMBL" id="EYR65320.1"/>
    </source>
</evidence>
<feature type="region of interest" description="Disordered" evidence="1">
    <location>
        <begin position="38"/>
        <end position="60"/>
    </location>
</feature>
<protein>
    <submittedName>
        <fullName evidence="2">Uncharacterized protein</fullName>
    </submittedName>
</protein>
<feature type="compositionally biased region" description="Low complexity" evidence="1">
    <location>
        <begin position="40"/>
        <end position="53"/>
    </location>
</feature>
<sequence length="192" mass="20916">MGTRDAARDLLRHRGDGGVTETTRVIAVWACGHCRRRGTAHGAPANAADRAAAPRSTTMTTASLTRGLDRDQWLDRPTLATLMGKGEDTVRRDQRDHQLPTRLGPNKCVLLRLGDFIDLGRIPASVLDPEISAREVADAIALRTELEDLRRAHAELLGREVGYEQAVADLRAHLATQAAFIAALTARTEVAR</sequence>
<evidence type="ECO:0000313" key="3">
    <source>
        <dbReference type="Proteomes" id="UP000019753"/>
    </source>
</evidence>
<dbReference type="Proteomes" id="UP000019753">
    <property type="component" value="Unassembled WGS sequence"/>
</dbReference>
<proteinExistence type="predicted"/>
<name>A0A021VZ63_9CELL</name>
<accession>A0A021VZ63</accession>
<dbReference type="AlphaFoldDB" id="A0A021VZ63"/>
<organism evidence="2 3">
    <name type="scientific">Actinotalea ferrariae CF5-4</name>
    <dbReference type="NCBI Taxonomy" id="948458"/>
    <lineage>
        <taxon>Bacteria</taxon>
        <taxon>Bacillati</taxon>
        <taxon>Actinomycetota</taxon>
        <taxon>Actinomycetes</taxon>
        <taxon>Micrococcales</taxon>
        <taxon>Cellulomonadaceae</taxon>
        <taxon>Actinotalea</taxon>
    </lineage>
</organism>
<reference evidence="2 3" key="1">
    <citation type="submission" date="2014-01" db="EMBL/GenBank/DDBJ databases">
        <title>Actinotalea ferrariae CF5-4.</title>
        <authorList>
            <person name="Chen F."/>
            <person name="Li Y."/>
            <person name="Wang G."/>
        </authorList>
    </citation>
    <scope>NUCLEOTIDE SEQUENCE [LARGE SCALE GENOMIC DNA]</scope>
    <source>
        <strain evidence="2 3">CF5-4</strain>
    </source>
</reference>
<dbReference type="EMBL" id="AXCW01000001">
    <property type="protein sequence ID" value="EYR65320.1"/>
    <property type="molecule type" value="Genomic_DNA"/>
</dbReference>
<evidence type="ECO:0000256" key="1">
    <source>
        <dbReference type="SAM" id="MobiDB-lite"/>
    </source>
</evidence>